<sequence>MKLKSLMVVTALTLALTSPSASADPVLTLAKPTGDRPVGTTSLYLKDTSRADPWVPSVPYRELMVSLFYPVASATGPKKQFMSEAEAKAVFAEAGIEGIPPSVMTTVRTDAVVDAHPAGRGLPAVVLSPGFKRPRAELTSLSEDLASHGYLVVLVDHTYENVATTFPDGRVTGCAACGSYNLEFWQKLGRGRAKDVSFVLDSLIRSRPGLLDPARIGMAGHSVGGASAIGTMVADPRLKAGIDIDGTTDDPLLAPGLDRPFLFLGRQDTYTPGTGDEAATWERDWAQLKGWKRWLTVSSGALPRAGGSATRNPRKPLVAGMQHPSFTDIGLVGEQLGLDFGATTPAARGQAITAAYVRAFFDQHLRGKPQPLLDQPSAQYPEIAFARTSTPYLPAPTGDKPVGSTAVYLKDTSRPDPWVPSVPYRELMVTLFYPAASAKGPKTQYLTPQESAALLAGSGLPSGTLTGLVTNSVADARPAGRGLPLVVLSPGYTKPRATLSALAEDLASHGYVVAVVGHTYENTGQSFPGGRFAGCASCEVPHDNDAFWQKLERGRAADVSFVLDSLTRSKWAGLIDSSRIGMAGHSVGGGSTIPAMVADTRIKAGIDIDGSNKVPLTAPGLARPFLFVNHEQVPKCAPGNADWERDYAQMTGWKRWIEVAGTQHASFTDVGLVGEQLGVPVDGPNAAARASEITRAYVQAFFDQHLRGQARPILDRPGFPEVSFCR</sequence>
<evidence type="ECO:0000256" key="1">
    <source>
        <dbReference type="ARBA" id="ARBA00022801"/>
    </source>
</evidence>
<dbReference type="GO" id="GO:0003847">
    <property type="term" value="F:1-alkyl-2-acetylglycerophosphocholine esterase activity"/>
    <property type="evidence" value="ECO:0007669"/>
    <property type="project" value="TreeGrafter"/>
</dbReference>
<evidence type="ECO:0000256" key="3">
    <source>
        <dbReference type="ARBA" id="ARBA00023098"/>
    </source>
</evidence>
<accession>A0A1H5ARW0</accession>
<proteinExistence type="predicted"/>
<evidence type="ECO:0000256" key="4">
    <source>
        <dbReference type="SAM" id="SignalP"/>
    </source>
</evidence>
<reference evidence="6" key="1">
    <citation type="submission" date="2016-10" db="EMBL/GenBank/DDBJ databases">
        <authorList>
            <person name="Varghese N."/>
            <person name="Submissions S."/>
        </authorList>
    </citation>
    <scope>NUCLEOTIDE SEQUENCE [LARGE SCALE GENOMIC DNA]</scope>
    <source>
        <strain evidence="6">DSM 44544</strain>
    </source>
</reference>
<protein>
    <submittedName>
        <fullName evidence="5">Alpha/beta hydrolase family protein</fullName>
    </submittedName>
</protein>
<dbReference type="RefSeq" id="WP_091316986.1">
    <property type="nucleotide sequence ID" value="NZ_FNSO01000004.1"/>
</dbReference>
<dbReference type="PANTHER" id="PTHR10272">
    <property type="entry name" value="PLATELET-ACTIVATING FACTOR ACETYLHYDROLASE"/>
    <property type="match status" value="1"/>
</dbReference>
<evidence type="ECO:0000256" key="2">
    <source>
        <dbReference type="ARBA" id="ARBA00022963"/>
    </source>
</evidence>
<dbReference type="STRING" id="208445.SAMN04489727_7898"/>
<keyword evidence="2" id="KW-0442">Lipid degradation</keyword>
<dbReference type="Gene3D" id="3.40.50.1820">
    <property type="entry name" value="alpha/beta hydrolase"/>
    <property type="match status" value="2"/>
</dbReference>
<dbReference type="SUPFAM" id="SSF53474">
    <property type="entry name" value="alpha/beta-Hydrolases"/>
    <property type="match status" value="2"/>
</dbReference>
<evidence type="ECO:0000313" key="5">
    <source>
        <dbReference type="EMBL" id="SED44521.1"/>
    </source>
</evidence>
<gene>
    <name evidence="5" type="ORF">SAMN04489727_7898</name>
</gene>
<feature type="chain" id="PRO_5011782807" evidence="4">
    <location>
        <begin position="24"/>
        <end position="726"/>
    </location>
</feature>
<dbReference type="InterPro" id="IPR029058">
    <property type="entry name" value="AB_hydrolase_fold"/>
</dbReference>
<dbReference type="Pfam" id="PF03403">
    <property type="entry name" value="PAF-AH_p_II"/>
    <property type="match status" value="2"/>
</dbReference>
<dbReference type="EMBL" id="FNSO01000004">
    <property type="protein sequence ID" value="SED44521.1"/>
    <property type="molecule type" value="Genomic_DNA"/>
</dbReference>
<dbReference type="GO" id="GO:0016042">
    <property type="term" value="P:lipid catabolic process"/>
    <property type="evidence" value="ECO:0007669"/>
    <property type="project" value="UniProtKB-KW"/>
</dbReference>
<evidence type="ECO:0000313" key="6">
    <source>
        <dbReference type="Proteomes" id="UP000199622"/>
    </source>
</evidence>
<dbReference type="AlphaFoldDB" id="A0A1H5ARW0"/>
<keyword evidence="6" id="KW-1185">Reference proteome</keyword>
<feature type="signal peptide" evidence="4">
    <location>
        <begin position="1"/>
        <end position="23"/>
    </location>
</feature>
<keyword evidence="1 5" id="KW-0378">Hydrolase</keyword>
<dbReference type="PANTHER" id="PTHR10272:SF0">
    <property type="entry name" value="PLATELET-ACTIVATING FACTOR ACETYLHYDROLASE"/>
    <property type="match status" value="1"/>
</dbReference>
<keyword evidence="4" id="KW-0732">Signal</keyword>
<keyword evidence="3" id="KW-0443">Lipid metabolism</keyword>
<organism evidence="5 6">
    <name type="scientific">Amycolatopsis tolypomycina</name>
    <dbReference type="NCBI Taxonomy" id="208445"/>
    <lineage>
        <taxon>Bacteria</taxon>
        <taxon>Bacillati</taxon>
        <taxon>Actinomycetota</taxon>
        <taxon>Actinomycetes</taxon>
        <taxon>Pseudonocardiales</taxon>
        <taxon>Pseudonocardiaceae</taxon>
        <taxon>Amycolatopsis</taxon>
    </lineage>
</organism>
<dbReference type="OrthoDB" id="569821at2"/>
<name>A0A1H5ARW0_9PSEU</name>
<dbReference type="Proteomes" id="UP000199622">
    <property type="component" value="Unassembled WGS sequence"/>
</dbReference>